<feature type="transmembrane region" description="Helical" evidence="2">
    <location>
        <begin position="6"/>
        <end position="26"/>
    </location>
</feature>
<sequence>MPRNRRTRTALGVLGALGVVLAIVSVRPGRRTSATTPESVTVADESARPDAPASSARPELPSARIDTVTPQSFGVAGSALLALGLVAGYVLLSLLLAHGLVREWVQLRGLDQPTLLTAGDYWLQVAVSVTPGILAAIWAWIALGRPGGRIRTLVCLTCGLWTVVTSLSFLNSRTHTVTATDVATRYGLSWDTAQFIQAAAYPTAAAILASVIYFYAAALWWGLSQRRAPGLPLSRRSRITVPAVYVVLMLVTITVVGNYEGVEYLV</sequence>
<feature type="transmembrane region" description="Helical" evidence="2">
    <location>
        <begin position="242"/>
        <end position="259"/>
    </location>
</feature>
<evidence type="ECO:0000313" key="4">
    <source>
        <dbReference type="Proteomes" id="UP000318331"/>
    </source>
</evidence>
<feature type="transmembrane region" description="Helical" evidence="2">
    <location>
        <begin position="199"/>
        <end position="221"/>
    </location>
</feature>
<feature type="compositionally biased region" description="Low complexity" evidence="1">
    <location>
        <begin position="49"/>
        <end position="59"/>
    </location>
</feature>
<reference evidence="3 4" key="1">
    <citation type="submission" date="2019-06" db="EMBL/GenBank/DDBJ databases">
        <title>Sequencing the genomes of 1000 actinobacteria strains.</title>
        <authorList>
            <person name="Klenk H.-P."/>
        </authorList>
    </citation>
    <scope>NUCLEOTIDE SEQUENCE [LARGE SCALE GENOMIC DNA]</scope>
    <source>
        <strain evidence="3 4">DSM 18031</strain>
    </source>
</reference>
<organism evidence="3 4">
    <name type="scientific">Klugiella xanthotipulae</name>
    <dbReference type="NCBI Taxonomy" id="244735"/>
    <lineage>
        <taxon>Bacteria</taxon>
        <taxon>Bacillati</taxon>
        <taxon>Actinomycetota</taxon>
        <taxon>Actinomycetes</taxon>
        <taxon>Micrococcales</taxon>
        <taxon>Microbacteriaceae</taxon>
        <taxon>Klugiella</taxon>
    </lineage>
</organism>
<name>A0A543HYV2_9MICO</name>
<gene>
    <name evidence="3" type="ORF">FB466_1697</name>
</gene>
<evidence type="ECO:0000313" key="3">
    <source>
        <dbReference type="EMBL" id="TQM63435.1"/>
    </source>
</evidence>
<dbReference type="RefSeq" id="WP_141917515.1">
    <property type="nucleotide sequence ID" value="NZ_BAAAYS010000011.1"/>
</dbReference>
<proteinExistence type="predicted"/>
<dbReference type="Proteomes" id="UP000318331">
    <property type="component" value="Unassembled WGS sequence"/>
</dbReference>
<dbReference type="AlphaFoldDB" id="A0A543HYV2"/>
<comment type="caution">
    <text evidence="3">The sequence shown here is derived from an EMBL/GenBank/DDBJ whole genome shotgun (WGS) entry which is preliminary data.</text>
</comment>
<feature type="transmembrane region" description="Helical" evidence="2">
    <location>
        <begin position="121"/>
        <end position="143"/>
    </location>
</feature>
<keyword evidence="2" id="KW-1133">Transmembrane helix</keyword>
<keyword evidence="2" id="KW-0812">Transmembrane</keyword>
<accession>A0A543HYV2</accession>
<feature type="transmembrane region" description="Helical" evidence="2">
    <location>
        <begin position="150"/>
        <end position="170"/>
    </location>
</feature>
<evidence type="ECO:0000256" key="1">
    <source>
        <dbReference type="SAM" id="MobiDB-lite"/>
    </source>
</evidence>
<keyword evidence="4" id="KW-1185">Reference proteome</keyword>
<feature type="transmembrane region" description="Helical" evidence="2">
    <location>
        <begin position="79"/>
        <end position="101"/>
    </location>
</feature>
<feature type="region of interest" description="Disordered" evidence="1">
    <location>
        <begin position="32"/>
        <end position="61"/>
    </location>
</feature>
<keyword evidence="2" id="KW-0472">Membrane</keyword>
<evidence type="ECO:0000256" key="2">
    <source>
        <dbReference type="SAM" id="Phobius"/>
    </source>
</evidence>
<dbReference type="EMBL" id="VFPN01000002">
    <property type="protein sequence ID" value="TQM63435.1"/>
    <property type="molecule type" value="Genomic_DNA"/>
</dbReference>
<protein>
    <submittedName>
        <fullName evidence="3">Uncharacterized protein</fullName>
    </submittedName>
</protein>